<feature type="compositionally biased region" description="Polar residues" evidence="1">
    <location>
        <begin position="82"/>
        <end position="93"/>
    </location>
</feature>
<feature type="compositionally biased region" description="Basic residues" evidence="1">
    <location>
        <begin position="310"/>
        <end position="322"/>
    </location>
</feature>
<feature type="compositionally biased region" description="Low complexity" evidence="1">
    <location>
        <begin position="362"/>
        <end position="378"/>
    </location>
</feature>
<proteinExistence type="predicted"/>
<name>A0AAG5D2R7_ANOAO</name>
<evidence type="ECO:0000313" key="2">
    <source>
        <dbReference type="EnsemblMetazoa" id="ENSAATROPP005562"/>
    </source>
</evidence>
<keyword evidence="3" id="KW-1185">Reference proteome</keyword>
<feature type="compositionally biased region" description="Low complexity" evidence="1">
    <location>
        <begin position="557"/>
        <end position="571"/>
    </location>
</feature>
<feature type="compositionally biased region" description="Low complexity" evidence="1">
    <location>
        <begin position="791"/>
        <end position="816"/>
    </location>
</feature>
<feature type="region of interest" description="Disordered" evidence="1">
    <location>
        <begin position="705"/>
        <end position="817"/>
    </location>
</feature>
<feature type="region of interest" description="Disordered" evidence="1">
    <location>
        <begin position="75"/>
        <end position="113"/>
    </location>
</feature>
<evidence type="ECO:0000256" key="1">
    <source>
        <dbReference type="SAM" id="MobiDB-lite"/>
    </source>
</evidence>
<dbReference type="Proteomes" id="UP000075880">
    <property type="component" value="Unassembled WGS sequence"/>
</dbReference>
<sequence length="864" mass="89635">MSKTIETRLQSNEVRIPKKSTNFDVTAAAASSQYFKSSFARSLSFSQGPGGPGGGPYGSAAQHFTRSLDFDVNFDPTGGGISNSHQMTPSSASPVYEEELEGGTTPRTENGSDHEFASLNGMSDIEASNGGIVKTLWNYAKGQEIKSASSSPAKMLKSNGSSRKSIEGNEIEVLRLRKECQNLIEENRRLVSIATAASGGGGSYGMGGGMLNGVGGGSGSLSTLGMGVPNGGSYTSVESVILQTQVETLQWQLKQVDSSRHMYRAVMEEVVRFLDRCYRSLDALQSGQIGRSKSVLQVSKTSNGVQHNHNLNHHHTNNNHHHHDSDSSSASSPRARSSTNLVEAHQKAYTKAGNGRLDQQHQHQQQHQQHQQQKQQHQPSSLTLINSSPTSSQHGAPSTHHEDDCVPPSPASSYSTFRDFTWRRSPKRTQTLPISSNEVDPEKLAQEAFRLLRTVQNLLNTQEPTLAQSTNALDSLISASTAASSCGSSTTLTGVGLSGASGAVLGSSPTLTGTGGGSGGGSTATGANGGVALVNTRSNVGFSRKLNMRGSRLSVRSSTADSVHSTSSSTKTETDEDNTDRPSPPLLLSHHHHHLLHHQSNGGVGGVGGGGGSGGTVGVGGSGGGGGGSSSSSCSSSTSGNGSITGNGHHHHHSHHHNPAHRYSANIERIKEMMISSSAEDESGFSSMNSFQEIGLPLVNSTMLSSVGSSHGVSNGSLGEGSSSSTDGSGSSSKGGANGAGANSFGVSDDSSELRENTVIPTALNGNGGHSSGNGSANKLGIPASPAKMVSSSNGGSTSTGAAATTTSTTTSIGGSPLRVTQTASYEHHTHFVNHRRWDSAPVVPPKLKIHASETDTVSRVLWV</sequence>
<feature type="compositionally biased region" description="Gly residues" evidence="1">
    <location>
        <begin position="602"/>
        <end position="629"/>
    </location>
</feature>
<dbReference type="AlphaFoldDB" id="A0AAG5D2R7"/>
<organism evidence="2 3">
    <name type="scientific">Anopheles atroparvus</name>
    <name type="common">European mosquito</name>
    <dbReference type="NCBI Taxonomy" id="41427"/>
    <lineage>
        <taxon>Eukaryota</taxon>
        <taxon>Metazoa</taxon>
        <taxon>Ecdysozoa</taxon>
        <taxon>Arthropoda</taxon>
        <taxon>Hexapoda</taxon>
        <taxon>Insecta</taxon>
        <taxon>Pterygota</taxon>
        <taxon>Neoptera</taxon>
        <taxon>Endopterygota</taxon>
        <taxon>Diptera</taxon>
        <taxon>Nematocera</taxon>
        <taxon>Culicoidea</taxon>
        <taxon>Culicidae</taxon>
        <taxon>Anophelinae</taxon>
        <taxon>Anopheles</taxon>
    </lineage>
</organism>
<feature type="compositionally biased region" description="Low complexity" evidence="1">
    <location>
        <begin position="705"/>
        <end position="746"/>
    </location>
</feature>
<evidence type="ECO:0000313" key="3">
    <source>
        <dbReference type="Proteomes" id="UP000075880"/>
    </source>
</evidence>
<feature type="region of interest" description="Disordered" evidence="1">
    <location>
        <begin position="550"/>
        <end position="661"/>
    </location>
</feature>
<feature type="compositionally biased region" description="Low complexity" evidence="1">
    <location>
        <begin position="630"/>
        <end position="647"/>
    </location>
</feature>
<reference evidence="2" key="1">
    <citation type="submission" date="2024-04" db="UniProtKB">
        <authorList>
            <consortium name="EnsemblMetazoa"/>
        </authorList>
    </citation>
    <scope>IDENTIFICATION</scope>
    <source>
        <strain evidence="2">EBRO</strain>
    </source>
</reference>
<dbReference type="EnsemblMetazoa" id="ENSAATROPT006110">
    <property type="protein sequence ID" value="ENSAATROPP005562"/>
    <property type="gene ID" value="ENSAATROPG004946"/>
</dbReference>
<feature type="region of interest" description="Disordered" evidence="1">
    <location>
        <begin position="304"/>
        <end position="417"/>
    </location>
</feature>
<accession>A0AAG5D2R7</accession>
<feature type="compositionally biased region" description="Low complexity" evidence="1">
    <location>
        <begin position="327"/>
        <end position="340"/>
    </location>
</feature>
<feature type="compositionally biased region" description="Basic residues" evidence="1">
    <location>
        <begin position="648"/>
        <end position="660"/>
    </location>
</feature>
<feature type="compositionally biased region" description="Polar residues" evidence="1">
    <location>
        <begin position="379"/>
        <end position="396"/>
    </location>
</feature>
<protein>
    <submittedName>
        <fullName evidence="2">Uncharacterized protein</fullName>
    </submittedName>
</protein>